<accession>A0ABS5L324</accession>
<name>A0ABS5L324_9ACTN</name>
<reference evidence="1 2" key="1">
    <citation type="submission" date="2020-02" db="EMBL/GenBank/DDBJ databases">
        <title>Acidophilic actinobacteria isolated from forest soil.</title>
        <authorList>
            <person name="Golinska P."/>
        </authorList>
    </citation>
    <scope>NUCLEOTIDE SEQUENCE [LARGE SCALE GENOMIC DNA]</scope>
    <source>
        <strain evidence="1 2">NL8</strain>
    </source>
</reference>
<comment type="caution">
    <text evidence="1">The sequence shown here is derived from an EMBL/GenBank/DDBJ whole genome shotgun (WGS) entry which is preliminary data.</text>
</comment>
<dbReference type="RefSeq" id="WP_212018648.1">
    <property type="nucleotide sequence ID" value="NZ_JAAFYZ010000207.1"/>
</dbReference>
<dbReference type="EMBL" id="JAAFYZ010000207">
    <property type="protein sequence ID" value="MBS2552747.1"/>
    <property type="molecule type" value="Genomic_DNA"/>
</dbReference>
<protein>
    <submittedName>
        <fullName evidence="1">Uncharacterized protein</fullName>
    </submittedName>
</protein>
<sequence length="299" mass="32760">MITDEARSSAMRDDPSQDAPQRLDAFDLVESRQAVLGRIADVLAATLPSDWSTVMVRCSALGDRLEGRARVVHLDGAMRPWRLTDDAMRLFRELRELGDVPPLVSWFSVDYRLWADGRFEGTFGHDEPVFPEPSSPEDYRREVEIFKEAGFPAPGWVGAGAGADRADDEGGADGDPAIRIAKVFDGADATGTGYFDAEHPTVDPDAREQLLRYLDAGSALLVTTARDDDVRNPGLGAVVPIDFRTDGTWIWNDALTYYVRTYGLVPEPEFGAHMAGLGFVCPEVSDAVQRAALKILMPS</sequence>
<dbReference type="InterPro" id="IPR036170">
    <property type="entry name" value="YezG-like_sf"/>
</dbReference>
<proteinExistence type="predicted"/>
<evidence type="ECO:0000313" key="2">
    <source>
        <dbReference type="Proteomes" id="UP000730482"/>
    </source>
</evidence>
<organism evidence="1 2">
    <name type="scientific">Catenulispora pinistramenti</name>
    <dbReference type="NCBI Taxonomy" id="2705254"/>
    <lineage>
        <taxon>Bacteria</taxon>
        <taxon>Bacillati</taxon>
        <taxon>Actinomycetota</taxon>
        <taxon>Actinomycetes</taxon>
        <taxon>Catenulisporales</taxon>
        <taxon>Catenulisporaceae</taxon>
        <taxon>Catenulispora</taxon>
    </lineage>
</organism>
<dbReference type="SUPFAM" id="SSF160424">
    <property type="entry name" value="BH3703-like"/>
    <property type="match status" value="1"/>
</dbReference>
<gene>
    <name evidence="1" type="ORF">KGQ19_38420</name>
</gene>
<keyword evidence="2" id="KW-1185">Reference proteome</keyword>
<evidence type="ECO:0000313" key="1">
    <source>
        <dbReference type="EMBL" id="MBS2552747.1"/>
    </source>
</evidence>
<dbReference type="Proteomes" id="UP000730482">
    <property type="component" value="Unassembled WGS sequence"/>
</dbReference>